<evidence type="ECO:0000256" key="8">
    <source>
        <dbReference type="RuleBase" id="RU000461"/>
    </source>
</evidence>
<feature type="binding site" description="axial binding residue" evidence="7">
    <location>
        <position position="412"/>
    </location>
    <ligand>
        <name>heme</name>
        <dbReference type="ChEBI" id="CHEBI:30413"/>
    </ligand>
    <ligandPart>
        <name>Fe</name>
        <dbReference type="ChEBI" id="CHEBI:18248"/>
    </ligandPart>
</feature>
<dbReference type="InterPro" id="IPR002401">
    <property type="entry name" value="Cyt_P450_E_grp-I"/>
</dbReference>
<dbReference type="PRINTS" id="PR00385">
    <property type="entry name" value="P450"/>
</dbReference>
<keyword evidence="6 8" id="KW-0503">Monooxygenase</keyword>
<dbReference type="PRINTS" id="PR00463">
    <property type="entry name" value="EP450I"/>
</dbReference>
<dbReference type="InterPro" id="IPR036396">
    <property type="entry name" value="Cyt_P450_sf"/>
</dbReference>
<dbReference type="PROSITE" id="PS00086">
    <property type="entry name" value="CYTOCHROME_P450"/>
    <property type="match status" value="1"/>
</dbReference>
<evidence type="ECO:0000313" key="9">
    <source>
        <dbReference type="EMBL" id="RJG02453.1"/>
    </source>
</evidence>
<dbReference type="GO" id="GO:0005506">
    <property type="term" value="F:iron ion binding"/>
    <property type="evidence" value="ECO:0007669"/>
    <property type="project" value="InterPro"/>
</dbReference>
<reference evidence="10" key="1">
    <citation type="submission" date="2018-09" db="EMBL/GenBank/DDBJ databases">
        <authorList>
            <person name="Zhu H."/>
        </authorList>
    </citation>
    <scope>NUCLEOTIDE SEQUENCE [LARGE SCALE GENOMIC DNA]</scope>
    <source>
        <strain evidence="10">K1S02-23</strain>
    </source>
</reference>
<evidence type="ECO:0000256" key="2">
    <source>
        <dbReference type="ARBA" id="ARBA00022617"/>
    </source>
</evidence>
<dbReference type="PANTHER" id="PTHR24291">
    <property type="entry name" value="CYTOCHROME P450 FAMILY 4"/>
    <property type="match status" value="1"/>
</dbReference>
<keyword evidence="4 8" id="KW-0560">Oxidoreductase</keyword>
<dbReference type="Gene3D" id="1.10.630.10">
    <property type="entry name" value="Cytochrome P450"/>
    <property type="match status" value="1"/>
</dbReference>
<evidence type="ECO:0000256" key="4">
    <source>
        <dbReference type="ARBA" id="ARBA00023002"/>
    </source>
</evidence>
<organism evidence="9 10">
    <name type="scientific">Noviherbaspirillum sedimenti</name>
    <dbReference type="NCBI Taxonomy" id="2320865"/>
    <lineage>
        <taxon>Bacteria</taxon>
        <taxon>Pseudomonadati</taxon>
        <taxon>Pseudomonadota</taxon>
        <taxon>Betaproteobacteria</taxon>
        <taxon>Burkholderiales</taxon>
        <taxon>Oxalobacteraceae</taxon>
        <taxon>Noviherbaspirillum</taxon>
    </lineage>
</organism>
<dbReference type="SUPFAM" id="SSF48264">
    <property type="entry name" value="Cytochrome P450"/>
    <property type="match status" value="1"/>
</dbReference>
<dbReference type="GO" id="GO:0016705">
    <property type="term" value="F:oxidoreductase activity, acting on paired donors, with incorporation or reduction of molecular oxygen"/>
    <property type="evidence" value="ECO:0007669"/>
    <property type="project" value="InterPro"/>
</dbReference>
<comment type="similarity">
    <text evidence="1 8">Belongs to the cytochrome P450 family.</text>
</comment>
<evidence type="ECO:0000256" key="7">
    <source>
        <dbReference type="PIRSR" id="PIRSR602401-1"/>
    </source>
</evidence>
<dbReference type="PANTHER" id="PTHR24291:SF50">
    <property type="entry name" value="BIFUNCTIONAL ALBAFLAVENONE MONOOXYGENASE_TERPENE SYNTHASE"/>
    <property type="match status" value="1"/>
</dbReference>
<name>A0A3A3G1V1_9BURK</name>
<keyword evidence="2 7" id="KW-0349">Heme</keyword>
<comment type="caution">
    <text evidence="9">The sequence shown here is derived from an EMBL/GenBank/DDBJ whole genome shotgun (WGS) entry which is preliminary data.</text>
</comment>
<evidence type="ECO:0000313" key="10">
    <source>
        <dbReference type="Proteomes" id="UP000266327"/>
    </source>
</evidence>
<dbReference type="GO" id="GO:0020037">
    <property type="term" value="F:heme binding"/>
    <property type="evidence" value="ECO:0007669"/>
    <property type="project" value="InterPro"/>
</dbReference>
<sequence length="478" mass="54474">MNTPINFKKVPPGPKTSWFGLSILREMQKDALGTARKLQEQYGDALHFRMANQSYYYFFAPELIRELLVERADDFIRHERAIEVFSQVYGDNVLTTEGETWKRQRRILMPGFVPKRLAGYLDLMVDATTDALHAGLPQAEGKNHVIDVDAFTTVLTMEVILRVLFSHKTSQEESQQAFQATRTLEHQGMRELFWPKTPPDWMPYPGRKQKLHAKAALENLIHSQVQMRRAAVNEHADKTDYLAMLLSAHDDEAKTPSSARLTDDEIGANCMVIFAAGHDTTATVMTWWIGLMAQHPHYAGQARQEIAEVIGDRTPTTEELTRLKWVNATIKEAMRLYPPTPNLFFRRAIRDVQIGGWHVPKGASVNLPVWHVQHDGRWFADPEQFRPERFMPNAPEIPRGAYIPFGHGPRVCIGQHLALIEMALIASLLLREFDLALLEGQSLPKPKIDMVLKPEKTLMVNFTRRSQVAMKEAVANRA</sequence>
<evidence type="ECO:0000256" key="6">
    <source>
        <dbReference type="ARBA" id="ARBA00023033"/>
    </source>
</evidence>
<evidence type="ECO:0000256" key="5">
    <source>
        <dbReference type="ARBA" id="ARBA00023004"/>
    </source>
</evidence>
<keyword evidence="5 7" id="KW-0408">Iron</keyword>
<keyword evidence="10" id="KW-1185">Reference proteome</keyword>
<dbReference type="EMBL" id="QYUQ01000002">
    <property type="protein sequence ID" value="RJG02453.1"/>
    <property type="molecule type" value="Genomic_DNA"/>
</dbReference>
<dbReference type="InterPro" id="IPR001128">
    <property type="entry name" value="Cyt_P450"/>
</dbReference>
<evidence type="ECO:0000256" key="1">
    <source>
        <dbReference type="ARBA" id="ARBA00010617"/>
    </source>
</evidence>
<dbReference type="OrthoDB" id="9764248at2"/>
<dbReference type="RefSeq" id="WP_119785954.1">
    <property type="nucleotide sequence ID" value="NZ_QYUQ01000002.1"/>
</dbReference>
<gene>
    <name evidence="9" type="ORF">D3878_13410</name>
</gene>
<dbReference type="AlphaFoldDB" id="A0A3A3G1V1"/>
<accession>A0A3A3G1V1</accession>
<proteinExistence type="inferred from homology"/>
<dbReference type="Proteomes" id="UP000266327">
    <property type="component" value="Unassembled WGS sequence"/>
</dbReference>
<protein>
    <submittedName>
        <fullName evidence="9">Cytochrome P450</fullName>
    </submittedName>
</protein>
<keyword evidence="3 7" id="KW-0479">Metal-binding</keyword>
<dbReference type="InterPro" id="IPR017972">
    <property type="entry name" value="Cyt_P450_CS"/>
</dbReference>
<dbReference type="Pfam" id="PF00067">
    <property type="entry name" value="p450"/>
    <property type="match status" value="1"/>
</dbReference>
<dbReference type="InterPro" id="IPR050196">
    <property type="entry name" value="Cytochrome_P450_Monoox"/>
</dbReference>
<comment type="cofactor">
    <cofactor evidence="7">
        <name>heme</name>
        <dbReference type="ChEBI" id="CHEBI:30413"/>
    </cofactor>
</comment>
<evidence type="ECO:0000256" key="3">
    <source>
        <dbReference type="ARBA" id="ARBA00022723"/>
    </source>
</evidence>
<dbReference type="GO" id="GO:0004497">
    <property type="term" value="F:monooxygenase activity"/>
    <property type="evidence" value="ECO:0007669"/>
    <property type="project" value="UniProtKB-KW"/>
</dbReference>